<dbReference type="PRINTS" id="PR00348">
    <property type="entry name" value="UBIQUITIN"/>
</dbReference>
<dbReference type="SUPFAM" id="SSF54236">
    <property type="entry name" value="Ubiquitin-like"/>
    <property type="match status" value="1"/>
</dbReference>
<accession>A0A6D2I2E6</accession>
<dbReference type="InterPro" id="IPR029071">
    <property type="entry name" value="Ubiquitin-like_domsf"/>
</dbReference>
<sequence>MSGCSVADRCQTAGQRHGRAIDLLTRCRIRAIRLDANIREIAHWQDHHSRCRGSDTIDNVKAKVKDKEGIPPDHQYSPGSS</sequence>
<gene>
    <name evidence="1" type="ORF">MERR_LOCUS6822</name>
</gene>
<evidence type="ECO:0008006" key="3">
    <source>
        <dbReference type="Google" id="ProtNLM"/>
    </source>
</evidence>
<dbReference type="InterPro" id="IPR019956">
    <property type="entry name" value="Ubiquitin_dom"/>
</dbReference>
<evidence type="ECO:0000313" key="1">
    <source>
        <dbReference type="EMBL" id="CAA7019587.1"/>
    </source>
</evidence>
<dbReference type="OrthoDB" id="10567114at2759"/>
<dbReference type="Gene3D" id="3.10.20.90">
    <property type="entry name" value="Phosphatidylinositol 3-kinase Catalytic Subunit, Chain A, domain 1"/>
    <property type="match status" value="1"/>
</dbReference>
<proteinExistence type="predicted"/>
<comment type="caution">
    <text evidence="1">The sequence shown here is derived from an EMBL/GenBank/DDBJ whole genome shotgun (WGS) entry which is preliminary data.</text>
</comment>
<name>A0A6D2I2E6_9BRAS</name>
<reference evidence="1" key="1">
    <citation type="submission" date="2020-01" db="EMBL/GenBank/DDBJ databases">
        <authorList>
            <person name="Mishra B."/>
        </authorList>
    </citation>
    <scope>NUCLEOTIDE SEQUENCE [LARGE SCALE GENOMIC DNA]</scope>
</reference>
<organism evidence="1 2">
    <name type="scientific">Microthlaspi erraticum</name>
    <dbReference type="NCBI Taxonomy" id="1685480"/>
    <lineage>
        <taxon>Eukaryota</taxon>
        <taxon>Viridiplantae</taxon>
        <taxon>Streptophyta</taxon>
        <taxon>Embryophyta</taxon>
        <taxon>Tracheophyta</taxon>
        <taxon>Spermatophyta</taxon>
        <taxon>Magnoliopsida</taxon>
        <taxon>eudicotyledons</taxon>
        <taxon>Gunneridae</taxon>
        <taxon>Pentapetalae</taxon>
        <taxon>rosids</taxon>
        <taxon>malvids</taxon>
        <taxon>Brassicales</taxon>
        <taxon>Brassicaceae</taxon>
        <taxon>Coluteocarpeae</taxon>
        <taxon>Microthlaspi</taxon>
    </lineage>
</organism>
<keyword evidence="2" id="KW-1185">Reference proteome</keyword>
<evidence type="ECO:0000313" key="2">
    <source>
        <dbReference type="Proteomes" id="UP000467841"/>
    </source>
</evidence>
<dbReference type="EMBL" id="CACVBM020000455">
    <property type="protein sequence ID" value="CAA7019587.1"/>
    <property type="molecule type" value="Genomic_DNA"/>
</dbReference>
<protein>
    <recommendedName>
        <fullName evidence="3">Ubiquitin-like domain-containing protein</fullName>
    </recommendedName>
</protein>
<dbReference type="AlphaFoldDB" id="A0A6D2I2E6"/>
<dbReference type="Proteomes" id="UP000467841">
    <property type="component" value="Unassembled WGS sequence"/>
</dbReference>